<accession>A0A2M8QB30</accession>
<name>A0A2M8QB30_9CHLR</name>
<evidence type="ECO:0000313" key="6">
    <source>
        <dbReference type="Proteomes" id="UP000230790"/>
    </source>
</evidence>
<feature type="domain" description="ABC transporter" evidence="4">
    <location>
        <begin position="8"/>
        <end position="244"/>
    </location>
</feature>
<dbReference type="InterPro" id="IPR050166">
    <property type="entry name" value="ABC_transporter_ATP-bind"/>
</dbReference>
<dbReference type="SMART" id="SM00382">
    <property type="entry name" value="AAA"/>
    <property type="match status" value="1"/>
</dbReference>
<dbReference type="InterPro" id="IPR003439">
    <property type="entry name" value="ABC_transporter-like_ATP-bd"/>
</dbReference>
<dbReference type="PROSITE" id="PS50893">
    <property type="entry name" value="ABC_TRANSPORTER_2"/>
    <property type="match status" value="1"/>
</dbReference>
<feature type="non-terminal residue" evidence="5">
    <location>
        <position position="431"/>
    </location>
</feature>
<proteinExistence type="predicted"/>
<dbReference type="InterPro" id="IPR018632">
    <property type="entry name" value="AAA-associated_dom_C"/>
</dbReference>
<dbReference type="Proteomes" id="UP000230790">
    <property type="component" value="Unassembled WGS sequence"/>
</dbReference>
<keyword evidence="1" id="KW-0813">Transport</keyword>
<dbReference type="GO" id="GO:0005524">
    <property type="term" value="F:ATP binding"/>
    <property type="evidence" value="ECO:0007669"/>
    <property type="project" value="UniProtKB-KW"/>
</dbReference>
<keyword evidence="3 5" id="KW-0067">ATP-binding</keyword>
<evidence type="ECO:0000256" key="3">
    <source>
        <dbReference type="ARBA" id="ARBA00022840"/>
    </source>
</evidence>
<dbReference type="CDD" id="cd03293">
    <property type="entry name" value="ABC_NrtD_SsuB_transporters"/>
    <property type="match status" value="1"/>
</dbReference>
<dbReference type="AlphaFoldDB" id="A0A2M8QB30"/>
<dbReference type="Pfam" id="PF09821">
    <property type="entry name" value="AAA_assoc_C"/>
    <property type="match status" value="1"/>
</dbReference>
<reference evidence="5 6" key="1">
    <citation type="submission" date="2017-11" db="EMBL/GenBank/DDBJ databases">
        <title>Evolution of Phototrophy in the Chloroflexi Phylum Driven by Horizontal Gene Transfer.</title>
        <authorList>
            <person name="Ward L.M."/>
            <person name="Hemp J."/>
            <person name="Shih P.M."/>
            <person name="Mcglynn S.E."/>
            <person name="Fischer W."/>
        </authorList>
    </citation>
    <scope>NUCLEOTIDE SEQUENCE [LARGE SCALE GENOMIC DNA]</scope>
    <source>
        <strain evidence="5">JP3_7</strain>
    </source>
</reference>
<dbReference type="PANTHER" id="PTHR42788:SF13">
    <property type="entry name" value="ALIPHATIC SULFONATES IMPORT ATP-BINDING PROTEIN SSUB"/>
    <property type="match status" value="1"/>
</dbReference>
<dbReference type="InterPro" id="IPR003593">
    <property type="entry name" value="AAA+_ATPase"/>
</dbReference>
<evidence type="ECO:0000256" key="2">
    <source>
        <dbReference type="ARBA" id="ARBA00022741"/>
    </source>
</evidence>
<dbReference type="PROSITE" id="PS00211">
    <property type="entry name" value="ABC_TRANSPORTER_1"/>
    <property type="match status" value="1"/>
</dbReference>
<dbReference type="Pfam" id="PF00005">
    <property type="entry name" value="ABC_tran"/>
    <property type="match status" value="1"/>
</dbReference>
<comment type="caution">
    <text evidence="5">The sequence shown here is derived from an EMBL/GenBank/DDBJ whole genome shotgun (WGS) entry which is preliminary data.</text>
</comment>
<dbReference type="InterPro" id="IPR027417">
    <property type="entry name" value="P-loop_NTPase"/>
</dbReference>
<organism evidence="5 6">
    <name type="scientific">Candidatus Thermofonsia Clade 3 bacterium</name>
    <dbReference type="NCBI Taxonomy" id="2364212"/>
    <lineage>
        <taxon>Bacteria</taxon>
        <taxon>Bacillati</taxon>
        <taxon>Chloroflexota</taxon>
        <taxon>Candidatus Thermofontia</taxon>
        <taxon>Candidatus Thermofonsia Clade 3</taxon>
    </lineage>
</organism>
<dbReference type="EMBL" id="PGTN01000075">
    <property type="protein sequence ID" value="PJF47008.1"/>
    <property type="molecule type" value="Genomic_DNA"/>
</dbReference>
<evidence type="ECO:0000313" key="5">
    <source>
        <dbReference type="EMBL" id="PJF47008.1"/>
    </source>
</evidence>
<keyword evidence="2" id="KW-0547">Nucleotide-binding</keyword>
<sequence>MDRNGALIRTVNVFKNFELPDGNGIFTVLENINLTVKPGEIVALLGRSGSGKSTLLRILAGLIPASSGDVFSSGRRVTGPNPDVTMVFQSFALLPWLTVQQNVELGLEALGVPLKERQARALKAIDMVGLDGFESAYPKELSGGMRQRVGFARAFVKQPKVLFMDEPFSALDVLTAENLRGEISDLWEKGDFPAQSVLIVTHNIEEAVYLADRVIILGANPGRVRGEVTIDLPRPRDRSARRFKELVDGIYIAMTNPDRDVTAAMAGVLPRRETPYPPLPHATVGGISGLLELLNERPELRDLPEISSTLQLATDDLLPIVDAAVMLGLAEVRQGDITLTDNGRAFATADIQTSKDIFRAQLLERVPMVKMIYNTLQAKPNGSMRAGFFLDILDEHFPREEAQHQFETAVDWGRYAELFEYDRGEDRLLLP</sequence>
<evidence type="ECO:0000259" key="4">
    <source>
        <dbReference type="PROSITE" id="PS50893"/>
    </source>
</evidence>
<evidence type="ECO:0000256" key="1">
    <source>
        <dbReference type="ARBA" id="ARBA00022448"/>
    </source>
</evidence>
<dbReference type="PANTHER" id="PTHR42788">
    <property type="entry name" value="TAURINE IMPORT ATP-BINDING PROTEIN-RELATED"/>
    <property type="match status" value="1"/>
</dbReference>
<gene>
    <name evidence="5" type="ORF">CUN48_10955</name>
</gene>
<dbReference type="InterPro" id="IPR017871">
    <property type="entry name" value="ABC_transporter-like_CS"/>
</dbReference>
<dbReference type="Gene3D" id="3.40.50.300">
    <property type="entry name" value="P-loop containing nucleotide triphosphate hydrolases"/>
    <property type="match status" value="1"/>
</dbReference>
<protein>
    <submittedName>
        <fullName evidence="5">Nitrate ABC transporter ATP-binding protein</fullName>
    </submittedName>
</protein>
<dbReference type="SUPFAM" id="SSF52540">
    <property type="entry name" value="P-loop containing nucleoside triphosphate hydrolases"/>
    <property type="match status" value="1"/>
</dbReference>
<dbReference type="GO" id="GO:0016887">
    <property type="term" value="F:ATP hydrolysis activity"/>
    <property type="evidence" value="ECO:0007669"/>
    <property type="project" value="InterPro"/>
</dbReference>